<keyword evidence="6" id="KW-1185">Reference proteome</keyword>
<feature type="domain" description="SHSP" evidence="4">
    <location>
        <begin position="51"/>
        <end position="167"/>
    </location>
</feature>
<dbReference type="InterPro" id="IPR031107">
    <property type="entry name" value="Small_HSP"/>
</dbReference>
<dbReference type="EMBL" id="JAFEMO010000007">
    <property type="protein sequence ID" value="KAH7568132.1"/>
    <property type="molecule type" value="Genomic_DNA"/>
</dbReference>
<evidence type="ECO:0000259" key="4">
    <source>
        <dbReference type="PROSITE" id="PS01031"/>
    </source>
</evidence>
<name>A0ABQ8HUV3_9ROSI</name>
<sequence>MSLGQWLGGGRRSGEGSDPWFGSPFSSDIWDPFSSDVNWFFPPDRNRAGDNTDALAHAHVDWRETDNAHIFHADLPGVRKEEMKVQVEDGNILQISGERNKVQEAEDDKWHRVERRIGSFMRRFRLPKNSNLEEIKCSLDNGVLTVMVPKKKNAEETPKNVRYIDVA</sequence>
<dbReference type="CDD" id="cd06472">
    <property type="entry name" value="ACD_ScHsp26_like"/>
    <property type="match status" value="1"/>
</dbReference>
<comment type="caution">
    <text evidence="5">The sequence shown here is derived from an EMBL/GenBank/DDBJ whole genome shotgun (WGS) entry which is preliminary data.</text>
</comment>
<dbReference type="PROSITE" id="PS01031">
    <property type="entry name" value="SHSP"/>
    <property type="match status" value="1"/>
</dbReference>
<evidence type="ECO:0000313" key="6">
    <source>
        <dbReference type="Proteomes" id="UP000827721"/>
    </source>
</evidence>
<dbReference type="Proteomes" id="UP000827721">
    <property type="component" value="Unassembled WGS sequence"/>
</dbReference>
<reference evidence="5 6" key="1">
    <citation type="submission" date="2021-02" db="EMBL/GenBank/DDBJ databases">
        <title>Plant Genome Project.</title>
        <authorList>
            <person name="Zhang R.-G."/>
        </authorList>
    </citation>
    <scope>NUCLEOTIDE SEQUENCE [LARGE SCALE GENOMIC DNA]</scope>
    <source>
        <tissue evidence="5">Leaves</tissue>
    </source>
</reference>
<evidence type="ECO:0000256" key="1">
    <source>
        <dbReference type="ARBA" id="ARBA00023016"/>
    </source>
</evidence>
<accession>A0ABQ8HUV3</accession>
<evidence type="ECO:0000256" key="3">
    <source>
        <dbReference type="RuleBase" id="RU003616"/>
    </source>
</evidence>
<keyword evidence="1" id="KW-0346">Stress response</keyword>
<organism evidence="5 6">
    <name type="scientific">Xanthoceras sorbifolium</name>
    <dbReference type="NCBI Taxonomy" id="99658"/>
    <lineage>
        <taxon>Eukaryota</taxon>
        <taxon>Viridiplantae</taxon>
        <taxon>Streptophyta</taxon>
        <taxon>Embryophyta</taxon>
        <taxon>Tracheophyta</taxon>
        <taxon>Spermatophyta</taxon>
        <taxon>Magnoliopsida</taxon>
        <taxon>eudicotyledons</taxon>
        <taxon>Gunneridae</taxon>
        <taxon>Pentapetalae</taxon>
        <taxon>rosids</taxon>
        <taxon>malvids</taxon>
        <taxon>Sapindales</taxon>
        <taxon>Sapindaceae</taxon>
        <taxon>Xanthoceroideae</taxon>
        <taxon>Xanthoceras</taxon>
    </lineage>
</organism>
<dbReference type="InterPro" id="IPR002068">
    <property type="entry name" value="A-crystallin/Hsp20_dom"/>
</dbReference>
<dbReference type="SUPFAM" id="SSF49764">
    <property type="entry name" value="HSP20-like chaperones"/>
    <property type="match status" value="1"/>
</dbReference>
<evidence type="ECO:0000256" key="2">
    <source>
        <dbReference type="PROSITE-ProRule" id="PRU00285"/>
    </source>
</evidence>
<proteinExistence type="inferred from homology"/>
<dbReference type="Gene3D" id="2.60.40.790">
    <property type="match status" value="1"/>
</dbReference>
<dbReference type="Pfam" id="PF00011">
    <property type="entry name" value="HSP20"/>
    <property type="match status" value="1"/>
</dbReference>
<evidence type="ECO:0000313" key="5">
    <source>
        <dbReference type="EMBL" id="KAH7568132.1"/>
    </source>
</evidence>
<dbReference type="InterPro" id="IPR008978">
    <property type="entry name" value="HSP20-like_chaperone"/>
</dbReference>
<protein>
    <recommendedName>
        <fullName evidence="4">SHSP domain-containing protein</fullName>
    </recommendedName>
</protein>
<dbReference type="PANTHER" id="PTHR11527">
    <property type="entry name" value="HEAT-SHOCK PROTEIN 20 FAMILY MEMBER"/>
    <property type="match status" value="1"/>
</dbReference>
<comment type="similarity">
    <text evidence="2 3">Belongs to the small heat shock protein (HSP20) family.</text>
</comment>
<gene>
    <name evidence="5" type="ORF">JRO89_XS07G0244000</name>
</gene>